<dbReference type="PANTHER" id="PTHR37031:SF2">
    <property type="entry name" value="PHOD-LIKE PHOSPHATASE METALLOPHOSPHATASE DOMAIN-CONTAINING PROTEIN"/>
    <property type="match status" value="1"/>
</dbReference>
<feature type="domain" description="DUF7800" evidence="2">
    <location>
        <begin position="1"/>
        <end position="82"/>
    </location>
</feature>
<evidence type="ECO:0000259" key="1">
    <source>
        <dbReference type="Pfam" id="PF09423"/>
    </source>
</evidence>
<dbReference type="InterPro" id="IPR029052">
    <property type="entry name" value="Metallo-depent_PP-like"/>
</dbReference>
<evidence type="ECO:0000313" key="3">
    <source>
        <dbReference type="EMBL" id="GIH29838.1"/>
    </source>
</evidence>
<dbReference type="Pfam" id="PF25077">
    <property type="entry name" value="DUF7800"/>
    <property type="match status" value="1"/>
</dbReference>
<dbReference type="PANTHER" id="PTHR37031">
    <property type="entry name" value="METALLOPHOSPHATASE BINDING DOMAIN PROTEIN"/>
    <property type="match status" value="1"/>
</dbReference>
<accession>A0ABQ4F4U1</accession>
<dbReference type="Pfam" id="PF09423">
    <property type="entry name" value="PhoD"/>
    <property type="match status" value="1"/>
</dbReference>
<dbReference type="SUPFAM" id="SSF56300">
    <property type="entry name" value="Metallo-dependent phosphatases"/>
    <property type="match status" value="1"/>
</dbReference>
<proteinExistence type="predicted"/>
<protein>
    <submittedName>
        <fullName evidence="3">Metallophosphatase</fullName>
    </submittedName>
</protein>
<sequence length="528" mass="59025">MSELVLGPLLRHVDGSAATVWVETSEPCTVRVRAGDASSEESTFTVHGHHYALVDVAIDGPVAYEVDLDDRRVWPGSDGMPPSVIHPVTGLNRLIFGSCRTSVPHEEPYVRTHGPDVLRAYGLRLMESPDDRPDLILLLGDQVYADELTPDMKDFIAGRRSEGPQEVVDFEEYAELYRQAWSDPAVRWLLSTVPTLMIFDDHDVRDDWNTSSAWREQMAQVPWWHRRIVSALGSYYVYQHLGNIPPAEREADPVLAALRAGAGEETLDEFARRADEDPDSVRWSYHRDLGDTRLVMLDSRSARTLEPGRRRMIDAEEWGWFEKLATGDLGHLVIGSSLPVLLPSGIHHVEGWNEAVCDGIWGRRAARWGERVRQFLDLEHWGAFRRSFEDLARVLVEVASGERGRPPATVLLLSGDVHYSYMASVRRKGGGRIHQIVCSPIRNPLSRSLRFANIVASFGLAGLLGGLLARAGGLPRPSLRWRISKGPWFPNMMTAVDFAPGEAVVTWFTDTGDLDTVTVRPEPPAAPR</sequence>
<name>A0ABQ4F4U1_9ACTN</name>
<organism evidence="3 4">
    <name type="scientific">Microbispora amethystogenes</name>
    <dbReference type="NCBI Taxonomy" id="1427754"/>
    <lineage>
        <taxon>Bacteria</taxon>
        <taxon>Bacillati</taxon>
        <taxon>Actinomycetota</taxon>
        <taxon>Actinomycetes</taxon>
        <taxon>Streptosporangiales</taxon>
        <taxon>Streptosporangiaceae</taxon>
        <taxon>Microbispora</taxon>
    </lineage>
</organism>
<dbReference type="Proteomes" id="UP000651728">
    <property type="component" value="Unassembled WGS sequence"/>
</dbReference>
<dbReference type="EMBL" id="BOOB01000001">
    <property type="protein sequence ID" value="GIH29838.1"/>
    <property type="molecule type" value="Genomic_DNA"/>
</dbReference>
<dbReference type="CDD" id="cd07389">
    <property type="entry name" value="MPP_PhoD"/>
    <property type="match status" value="1"/>
</dbReference>
<feature type="domain" description="PhoD-like phosphatase metallophosphatase" evidence="1">
    <location>
        <begin position="131"/>
        <end position="441"/>
    </location>
</feature>
<dbReference type="RefSeq" id="WP_204283147.1">
    <property type="nucleotide sequence ID" value="NZ_BAABEJ010000001.1"/>
</dbReference>
<evidence type="ECO:0000259" key="2">
    <source>
        <dbReference type="Pfam" id="PF25077"/>
    </source>
</evidence>
<keyword evidence="4" id="KW-1185">Reference proteome</keyword>
<evidence type="ECO:0000313" key="4">
    <source>
        <dbReference type="Proteomes" id="UP000651728"/>
    </source>
</evidence>
<comment type="caution">
    <text evidence="3">The sequence shown here is derived from an EMBL/GenBank/DDBJ whole genome shotgun (WGS) entry which is preliminary data.</text>
</comment>
<dbReference type="Gene3D" id="3.60.21.70">
    <property type="entry name" value="PhoD-like phosphatase"/>
    <property type="match status" value="1"/>
</dbReference>
<reference evidence="3 4" key="1">
    <citation type="submission" date="2021-01" db="EMBL/GenBank/DDBJ databases">
        <title>Whole genome shotgun sequence of Microbispora amethystogenes NBRC 101907.</title>
        <authorList>
            <person name="Komaki H."/>
            <person name="Tamura T."/>
        </authorList>
    </citation>
    <scope>NUCLEOTIDE SEQUENCE [LARGE SCALE GENOMIC DNA]</scope>
    <source>
        <strain evidence="3 4">NBRC 101907</strain>
    </source>
</reference>
<dbReference type="InterPro" id="IPR056702">
    <property type="entry name" value="DUF7800"/>
</dbReference>
<dbReference type="InterPro" id="IPR038607">
    <property type="entry name" value="PhoD-like_sf"/>
</dbReference>
<dbReference type="InterPro" id="IPR018946">
    <property type="entry name" value="PhoD-like_MPP"/>
</dbReference>
<gene>
    <name evidence="3" type="ORF">Mam01_00020</name>
</gene>